<dbReference type="HOGENOM" id="CLU_109280_0_0_10"/>
<dbReference type="PATRIC" id="fig|926556.3.peg.1442"/>
<evidence type="ECO:0000313" key="4">
    <source>
        <dbReference type="Proteomes" id="UP000010796"/>
    </source>
</evidence>
<feature type="coiled-coil region" evidence="1">
    <location>
        <begin position="182"/>
        <end position="209"/>
    </location>
</feature>
<dbReference type="eggNOG" id="COG0497">
    <property type="taxonomic scope" value="Bacteria"/>
</dbReference>
<keyword evidence="4" id="KW-1185">Reference proteome</keyword>
<feature type="signal peptide" evidence="2">
    <location>
        <begin position="1"/>
        <end position="27"/>
    </location>
</feature>
<evidence type="ECO:0000313" key="3">
    <source>
        <dbReference type="EMBL" id="AGA77628.1"/>
    </source>
</evidence>
<dbReference type="STRING" id="926556.Echvi_1359"/>
<evidence type="ECO:0000256" key="2">
    <source>
        <dbReference type="SAM" id="SignalP"/>
    </source>
</evidence>
<dbReference type="AlphaFoldDB" id="L0FX71"/>
<dbReference type="EMBL" id="CP003346">
    <property type="protein sequence ID" value="AGA77628.1"/>
    <property type="molecule type" value="Genomic_DNA"/>
</dbReference>
<name>L0FX71_ECHVK</name>
<dbReference type="Proteomes" id="UP000010796">
    <property type="component" value="Chromosome"/>
</dbReference>
<dbReference type="KEGG" id="evi:Echvi_1359"/>
<proteinExistence type="predicted"/>
<organism evidence="3 4">
    <name type="scientific">Echinicola vietnamensis (strain DSM 17526 / LMG 23754 / KMM 6221)</name>
    <dbReference type="NCBI Taxonomy" id="926556"/>
    <lineage>
        <taxon>Bacteria</taxon>
        <taxon>Pseudomonadati</taxon>
        <taxon>Bacteroidota</taxon>
        <taxon>Cytophagia</taxon>
        <taxon>Cytophagales</taxon>
        <taxon>Cyclobacteriaceae</taxon>
        <taxon>Echinicola</taxon>
    </lineage>
</organism>
<evidence type="ECO:0000256" key="1">
    <source>
        <dbReference type="SAM" id="Coils"/>
    </source>
</evidence>
<gene>
    <name evidence="3" type="ordered locus">Echvi_1359</name>
</gene>
<reference evidence="4" key="1">
    <citation type="submission" date="2012-02" db="EMBL/GenBank/DDBJ databases">
        <title>The complete genome of Echinicola vietnamensis DSM 17526.</title>
        <authorList>
            <person name="Lucas S."/>
            <person name="Copeland A."/>
            <person name="Lapidus A."/>
            <person name="Glavina del Rio T."/>
            <person name="Dalin E."/>
            <person name="Tice H."/>
            <person name="Bruce D."/>
            <person name="Goodwin L."/>
            <person name="Pitluck S."/>
            <person name="Peters L."/>
            <person name="Ovchinnikova G."/>
            <person name="Teshima H."/>
            <person name="Kyrpides N."/>
            <person name="Mavromatis K."/>
            <person name="Ivanova N."/>
            <person name="Brettin T."/>
            <person name="Detter J.C."/>
            <person name="Han C."/>
            <person name="Larimer F."/>
            <person name="Land M."/>
            <person name="Hauser L."/>
            <person name="Markowitz V."/>
            <person name="Cheng J.-F."/>
            <person name="Hugenholtz P."/>
            <person name="Woyke T."/>
            <person name="Wu D."/>
            <person name="Brambilla E."/>
            <person name="Klenk H.-P."/>
            <person name="Eisen J.A."/>
        </authorList>
    </citation>
    <scope>NUCLEOTIDE SEQUENCE [LARGE SCALE GENOMIC DNA]</scope>
    <source>
        <strain evidence="4">DSM 17526 / LMG 23754 / KMM 6221</strain>
    </source>
</reference>
<keyword evidence="2" id="KW-0732">Signal</keyword>
<sequence length="212" mass="24593">MKHLKHWTLALALALALLIPRASRAQAQEAAQLALNFEKLLQLKNILNDMYEGYRILSTGYNTVKGIAEGNYKLHEAFLDGLWLASPGVRKYYRIADIIRYQQHILQEYQSTYRSIAAGGEFSADELLYLSGVYQRLFKQSLQNLDELAMIITSGKLRMSDYERIEAIDRVYDNMKEVLGIVRDINTQVETLEKQRRQWEQQAQQFKEMVSP</sequence>
<keyword evidence="1" id="KW-0175">Coiled coil</keyword>
<protein>
    <recommendedName>
        <fullName evidence="5">TerB family tellurite resistance protein</fullName>
    </recommendedName>
</protein>
<feature type="chain" id="PRO_5003942012" description="TerB family tellurite resistance protein" evidence="2">
    <location>
        <begin position="28"/>
        <end position="212"/>
    </location>
</feature>
<dbReference type="OrthoDB" id="826958at2"/>
<dbReference type="RefSeq" id="WP_015265192.1">
    <property type="nucleotide sequence ID" value="NC_019904.1"/>
</dbReference>
<evidence type="ECO:0008006" key="5">
    <source>
        <dbReference type="Google" id="ProtNLM"/>
    </source>
</evidence>
<accession>L0FX71</accession>